<evidence type="ECO:0000313" key="2">
    <source>
        <dbReference type="Proteomes" id="UP001055879"/>
    </source>
</evidence>
<dbReference type="Proteomes" id="UP001055879">
    <property type="component" value="Linkage Group LG02"/>
</dbReference>
<sequence>MRIKMNFKRTKLPIPKISNIFGRPFFCRFLSSSAEDIPVEPPLSASLCRSFNRGSNCRLFPHSAIPFMANPHDLTTLPHSQCSSDKRNRNFYCAEDIHLSVDNRNLTVLREGTLVPKFWDKIFKYSKDKEKEKDKDKDNVYQDSDDSSDEEINSAIGRYIVKKTNEYTEEDKCIVGLDYKVRAIIDLDLPDEVYHSLVNLSTAKEMWSTLCVLLLNDLKLLGRLNDNEEVLCKFMDGLPDFWENIYHHSEAYLSEADDEGEETSVDQVTEEMGMLANFSMLKNNHSSNRFRTNRSLLYPLRNLWINPKRNAMHVARKAILRPSAEATLQGNPNQALPTLPKGED</sequence>
<reference evidence="1 2" key="2">
    <citation type="journal article" date="2022" name="Mol. Ecol. Resour.">
        <title>The genomes of chicory, endive, great burdock and yacon provide insights into Asteraceae paleo-polyploidization history and plant inulin production.</title>
        <authorList>
            <person name="Fan W."/>
            <person name="Wang S."/>
            <person name="Wang H."/>
            <person name="Wang A."/>
            <person name="Jiang F."/>
            <person name="Liu H."/>
            <person name="Zhao H."/>
            <person name="Xu D."/>
            <person name="Zhang Y."/>
        </authorList>
    </citation>
    <scope>NUCLEOTIDE SEQUENCE [LARGE SCALE GENOMIC DNA]</scope>
    <source>
        <strain evidence="2">cv. Niubang</strain>
    </source>
</reference>
<reference evidence="2" key="1">
    <citation type="journal article" date="2022" name="Mol. Ecol. Resour.">
        <title>The genomes of chicory, endive, great burdock and yacon provide insights into Asteraceae palaeo-polyploidization history and plant inulin production.</title>
        <authorList>
            <person name="Fan W."/>
            <person name="Wang S."/>
            <person name="Wang H."/>
            <person name="Wang A."/>
            <person name="Jiang F."/>
            <person name="Liu H."/>
            <person name="Zhao H."/>
            <person name="Xu D."/>
            <person name="Zhang Y."/>
        </authorList>
    </citation>
    <scope>NUCLEOTIDE SEQUENCE [LARGE SCALE GENOMIC DNA]</scope>
    <source>
        <strain evidence="2">cv. Niubang</strain>
    </source>
</reference>
<keyword evidence="2" id="KW-1185">Reference proteome</keyword>
<accession>A0ACB9EH97</accession>
<protein>
    <submittedName>
        <fullName evidence="1">Uncharacterized protein</fullName>
    </submittedName>
</protein>
<proteinExistence type="predicted"/>
<evidence type="ECO:0000313" key="1">
    <source>
        <dbReference type="EMBL" id="KAI3758095.1"/>
    </source>
</evidence>
<dbReference type="EMBL" id="CM042048">
    <property type="protein sequence ID" value="KAI3758095.1"/>
    <property type="molecule type" value="Genomic_DNA"/>
</dbReference>
<name>A0ACB9EH97_ARCLA</name>
<gene>
    <name evidence="1" type="ORF">L6452_05643</name>
</gene>
<comment type="caution">
    <text evidence="1">The sequence shown here is derived from an EMBL/GenBank/DDBJ whole genome shotgun (WGS) entry which is preliminary data.</text>
</comment>
<organism evidence="1 2">
    <name type="scientific">Arctium lappa</name>
    <name type="common">Greater burdock</name>
    <name type="synonym">Lappa major</name>
    <dbReference type="NCBI Taxonomy" id="4217"/>
    <lineage>
        <taxon>Eukaryota</taxon>
        <taxon>Viridiplantae</taxon>
        <taxon>Streptophyta</taxon>
        <taxon>Embryophyta</taxon>
        <taxon>Tracheophyta</taxon>
        <taxon>Spermatophyta</taxon>
        <taxon>Magnoliopsida</taxon>
        <taxon>eudicotyledons</taxon>
        <taxon>Gunneridae</taxon>
        <taxon>Pentapetalae</taxon>
        <taxon>asterids</taxon>
        <taxon>campanulids</taxon>
        <taxon>Asterales</taxon>
        <taxon>Asteraceae</taxon>
        <taxon>Carduoideae</taxon>
        <taxon>Cardueae</taxon>
        <taxon>Arctiinae</taxon>
        <taxon>Arctium</taxon>
    </lineage>
</organism>